<protein>
    <recommendedName>
        <fullName evidence="7">Phosphatidylglycerol--prolipoprotein diacylglyceryl transferase</fullName>
        <ecNumber evidence="7">2.5.1.145</ecNumber>
    </recommendedName>
</protein>
<dbReference type="PANTHER" id="PTHR30589:SF0">
    <property type="entry name" value="PHOSPHATIDYLGLYCEROL--PROLIPOPROTEIN DIACYLGLYCERYL TRANSFERASE"/>
    <property type="match status" value="1"/>
</dbReference>
<accession>A0A3N1HS95</accession>
<keyword evidence="2 7" id="KW-1003">Cell membrane</keyword>
<keyword evidence="4 7" id="KW-0812">Transmembrane</keyword>
<dbReference type="FunCoup" id="A0A3N1HS95">
    <property type="interactions" value="14"/>
</dbReference>
<dbReference type="EC" id="2.5.1.145" evidence="7"/>
<name>A0A3N1HS95_9ACTN</name>
<keyword evidence="9" id="KW-0449">Lipoprotein</keyword>
<feature type="transmembrane region" description="Helical" evidence="7">
    <location>
        <begin position="34"/>
        <end position="53"/>
    </location>
</feature>
<comment type="subcellular location">
    <subcellularLocation>
        <location evidence="7">Cell membrane</location>
        <topology evidence="7">Multi-pass membrane protein</topology>
    </subcellularLocation>
</comment>
<dbReference type="EMBL" id="RJKN01000001">
    <property type="protein sequence ID" value="ROP45413.1"/>
    <property type="molecule type" value="Genomic_DNA"/>
</dbReference>
<feature type="compositionally biased region" description="Low complexity" evidence="8">
    <location>
        <begin position="337"/>
        <end position="365"/>
    </location>
</feature>
<evidence type="ECO:0000256" key="3">
    <source>
        <dbReference type="ARBA" id="ARBA00022679"/>
    </source>
</evidence>
<dbReference type="HAMAP" id="MF_01147">
    <property type="entry name" value="Lgt"/>
    <property type="match status" value="1"/>
</dbReference>
<dbReference type="RefSeq" id="WP_199719807.1">
    <property type="nucleotide sequence ID" value="NZ_RJKN01000001.1"/>
</dbReference>
<dbReference type="PANTHER" id="PTHR30589">
    <property type="entry name" value="PROLIPOPROTEIN DIACYLGLYCERYL TRANSFERASE"/>
    <property type="match status" value="1"/>
</dbReference>
<evidence type="ECO:0000256" key="5">
    <source>
        <dbReference type="ARBA" id="ARBA00022989"/>
    </source>
</evidence>
<dbReference type="GO" id="GO:0005886">
    <property type="term" value="C:plasma membrane"/>
    <property type="evidence" value="ECO:0007669"/>
    <property type="project" value="UniProtKB-SubCell"/>
</dbReference>
<comment type="function">
    <text evidence="7">Catalyzes the transfer of the diacylglyceryl group from phosphatidylglycerol to the sulfhydryl group of the N-terminal cysteine of a prolipoprotein, the first step in the formation of mature lipoproteins.</text>
</comment>
<evidence type="ECO:0000256" key="6">
    <source>
        <dbReference type="ARBA" id="ARBA00023136"/>
    </source>
</evidence>
<dbReference type="NCBIfam" id="TIGR00544">
    <property type="entry name" value="lgt"/>
    <property type="match status" value="1"/>
</dbReference>
<feature type="transmembrane region" description="Helical" evidence="7">
    <location>
        <begin position="136"/>
        <end position="154"/>
    </location>
</feature>
<evidence type="ECO:0000256" key="1">
    <source>
        <dbReference type="ARBA" id="ARBA00007150"/>
    </source>
</evidence>
<comment type="catalytic activity">
    <reaction evidence="7">
        <text>L-cysteinyl-[prolipoprotein] + a 1,2-diacyl-sn-glycero-3-phospho-(1'-sn-glycerol) = an S-1,2-diacyl-sn-glyceryl-L-cysteinyl-[prolipoprotein] + sn-glycerol 1-phosphate + H(+)</text>
        <dbReference type="Rhea" id="RHEA:56712"/>
        <dbReference type="Rhea" id="RHEA-COMP:14679"/>
        <dbReference type="Rhea" id="RHEA-COMP:14680"/>
        <dbReference type="ChEBI" id="CHEBI:15378"/>
        <dbReference type="ChEBI" id="CHEBI:29950"/>
        <dbReference type="ChEBI" id="CHEBI:57685"/>
        <dbReference type="ChEBI" id="CHEBI:64716"/>
        <dbReference type="ChEBI" id="CHEBI:140658"/>
        <dbReference type="EC" id="2.5.1.145"/>
    </reaction>
</comment>
<keyword evidence="10" id="KW-1185">Reference proteome</keyword>
<feature type="binding site" evidence="7">
    <location>
        <position position="155"/>
    </location>
    <ligand>
        <name>a 1,2-diacyl-sn-glycero-3-phospho-(1'-sn-glycerol)</name>
        <dbReference type="ChEBI" id="CHEBI:64716"/>
    </ligand>
</feature>
<evidence type="ECO:0000313" key="10">
    <source>
        <dbReference type="Proteomes" id="UP000276232"/>
    </source>
</evidence>
<evidence type="ECO:0000256" key="4">
    <source>
        <dbReference type="ARBA" id="ARBA00022692"/>
    </source>
</evidence>
<feature type="transmembrane region" description="Helical" evidence="7">
    <location>
        <begin position="225"/>
        <end position="243"/>
    </location>
</feature>
<evidence type="ECO:0000256" key="8">
    <source>
        <dbReference type="SAM" id="MobiDB-lite"/>
    </source>
</evidence>
<evidence type="ECO:0000256" key="7">
    <source>
        <dbReference type="HAMAP-Rule" id="MF_01147"/>
    </source>
</evidence>
<keyword evidence="3 7" id="KW-0808">Transferase</keyword>
<comment type="similarity">
    <text evidence="1 7">Belongs to the Lgt family.</text>
</comment>
<dbReference type="Proteomes" id="UP000276232">
    <property type="component" value="Unassembled WGS sequence"/>
</dbReference>
<dbReference type="PROSITE" id="PS01311">
    <property type="entry name" value="LGT"/>
    <property type="match status" value="1"/>
</dbReference>
<dbReference type="AlphaFoldDB" id="A0A3N1HS95"/>
<keyword evidence="6 7" id="KW-0472">Membrane</keyword>
<feature type="transmembrane region" description="Helical" evidence="7">
    <location>
        <begin position="255"/>
        <end position="275"/>
    </location>
</feature>
<gene>
    <name evidence="7" type="primary">lgt</name>
    <name evidence="9" type="ORF">EDC03_0014</name>
</gene>
<comment type="caution">
    <text evidence="9">The sequence shown here is derived from an EMBL/GenBank/DDBJ whole genome shotgun (WGS) entry which is preliminary data.</text>
</comment>
<dbReference type="InParanoid" id="A0A3N1HS95"/>
<dbReference type="GO" id="GO:0008961">
    <property type="term" value="F:phosphatidylglycerol-prolipoprotein diacylglyceryl transferase activity"/>
    <property type="evidence" value="ECO:0007669"/>
    <property type="project" value="UniProtKB-UniRule"/>
</dbReference>
<feature type="region of interest" description="Disordered" evidence="8">
    <location>
        <begin position="305"/>
        <end position="365"/>
    </location>
</feature>
<feature type="transmembrane region" description="Helical" evidence="7">
    <location>
        <begin position="196"/>
        <end position="213"/>
    </location>
</feature>
<feature type="transmembrane region" description="Helical" evidence="7">
    <location>
        <begin position="105"/>
        <end position="129"/>
    </location>
</feature>
<keyword evidence="5 7" id="KW-1133">Transmembrane helix</keyword>
<evidence type="ECO:0000313" key="9">
    <source>
        <dbReference type="EMBL" id="ROP45413.1"/>
    </source>
</evidence>
<dbReference type="UniPathway" id="UPA00664"/>
<dbReference type="GO" id="GO:0042158">
    <property type="term" value="P:lipoprotein biosynthetic process"/>
    <property type="evidence" value="ECO:0007669"/>
    <property type="project" value="UniProtKB-UniRule"/>
</dbReference>
<proteinExistence type="inferred from homology"/>
<dbReference type="Pfam" id="PF01790">
    <property type="entry name" value="LGT"/>
    <property type="match status" value="1"/>
</dbReference>
<evidence type="ECO:0000256" key="2">
    <source>
        <dbReference type="ARBA" id="ARBA00022475"/>
    </source>
</evidence>
<feature type="transmembrane region" description="Helical" evidence="7">
    <location>
        <begin position="65"/>
        <end position="85"/>
    </location>
</feature>
<reference evidence="9 10" key="1">
    <citation type="journal article" date="2015" name="Stand. Genomic Sci.">
        <title>Genomic Encyclopedia of Bacterial and Archaeal Type Strains, Phase III: the genomes of soil and plant-associated and newly described type strains.</title>
        <authorList>
            <person name="Whitman W.B."/>
            <person name="Woyke T."/>
            <person name="Klenk H.P."/>
            <person name="Zhou Y."/>
            <person name="Lilburn T.G."/>
            <person name="Beck B.J."/>
            <person name="De Vos P."/>
            <person name="Vandamme P."/>
            <person name="Eisen J.A."/>
            <person name="Garrity G."/>
            <person name="Hugenholtz P."/>
            <person name="Kyrpides N.C."/>
        </authorList>
    </citation>
    <scope>NUCLEOTIDE SEQUENCE [LARGE SCALE GENOMIC DNA]</scope>
    <source>
        <strain evidence="9 10">CECT 7306</strain>
    </source>
</reference>
<sequence>MTTFLPPGLLSAAAPVLATIPSPSTGVWHLGPVPVRAYALCILVGVLVGVVVGERRLRARGGPPGAVVDIAVWAVPFGIVGARIYHVLSSPDAYFGEGGELVRALYVWEGGLGIWGAIAGGFVGALVAIRQLGLRVAVVADALAPALLLSQAIGRLGNWFNQELFGRPTDLPWGLAIDPQNRPAEYADATAFHPTFLYEALWCLVAFGLLLLLEKRFRLGHGRVFLTYVLLYVIGRGVIETFRVDPAEIVGGLRLNVWTCVVLGLAAVLGLLVSAMRHPGREASALKETTPGEAAAAAEVEALDAGADPEEAADAGERAALEAEDAEVTTTGGTGSTGTPTSGATAPGGTTTGRPPAGGSHDPAP</sequence>
<dbReference type="InterPro" id="IPR001640">
    <property type="entry name" value="Lgt"/>
</dbReference>
<organism evidence="9 10">
    <name type="scientific">Pseudokineococcus lusitanus</name>
    <dbReference type="NCBI Taxonomy" id="763993"/>
    <lineage>
        <taxon>Bacteria</taxon>
        <taxon>Bacillati</taxon>
        <taxon>Actinomycetota</taxon>
        <taxon>Actinomycetes</taxon>
        <taxon>Kineosporiales</taxon>
        <taxon>Kineosporiaceae</taxon>
        <taxon>Pseudokineococcus</taxon>
    </lineage>
</organism>
<comment type="pathway">
    <text evidence="7">Protein modification; lipoprotein biosynthesis (diacylglyceryl transfer).</text>
</comment>